<dbReference type="OrthoDB" id="10256233at2759"/>
<dbReference type="Pfam" id="PF00271">
    <property type="entry name" value="Helicase_C"/>
    <property type="match status" value="1"/>
</dbReference>
<dbReference type="GO" id="GO:0003724">
    <property type="term" value="F:RNA helicase activity"/>
    <property type="evidence" value="ECO:0007669"/>
    <property type="project" value="UniProtKB-EC"/>
</dbReference>
<evidence type="ECO:0000256" key="1">
    <source>
        <dbReference type="ARBA" id="ARBA00012552"/>
    </source>
</evidence>
<dbReference type="Pfam" id="PF00270">
    <property type="entry name" value="DEAD"/>
    <property type="match status" value="1"/>
</dbReference>
<dbReference type="SMART" id="SM00490">
    <property type="entry name" value="HELICc"/>
    <property type="match status" value="1"/>
</dbReference>
<feature type="compositionally biased region" description="Basic and acidic residues" evidence="7">
    <location>
        <begin position="34"/>
        <end position="121"/>
    </location>
</feature>
<name>A0A8E2DG71_9APHY</name>
<gene>
    <name evidence="10" type="ORF">OBBRIDRAFT_739593</name>
</gene>
<dbReference type="PANTHER" id="PTHR47960">
    <property type="entry name" value="DEAD-BOX ATP-DEPENDENT RNA HELICASE 50"/>
    <property type="match status" value="1"/>
</dbReference>
<feature type="domain" description="Helicase C-terminal" evidence="9">
    <location>
        <begin position="488"/>
        <end position="684"/>
    </location>
</feature>
<evidence type="ECO:0000256" key="6">
    <source>
        <dbReference type="ARBA" id="ARBA00047984"/>
    </source>
</evidence>
<dbReference type="InterPro" id="IPR011545">
    <property type="entry name" value="DEAD/DEAH_box_helicase_dom"/>
</dbReference>
<evidence type="ECO:0000259" key="8">
    <source>
        <dbReference type="PROSITE" id="PS51192"/>
    </source>
</evidence>
<dbReference type="InterPro" id="IPR014001">
    <property type="entry name" value="Helicase_ATP-bd"/>
</dbReference>
<evidence type="ECO:0000313" key="11">
    <source>
        <dbReference type="Proteomes" id="UP000250043"/>
    </source>
</evidence>
<protein>
    <recommendedName>
        <fullName evidence="1">RNA helicase</fullName>
        <ecNumber evidence="1">3.6.4.13</ecNumber>
    </recommendedName>
</protein>
<reference evidence="10 11" key="1">
    <citation type="submission" date="2016-07" db="EMBL/GenBank/DDBJ databases">
        <title>Draft genome of the white-rot fungus Obba rivulosa 3A-2.</title>
        <authorList>
            <consortium name="DOE Joint Genome Institute"/>
            <person name="Miettinen O."/>
            <person name="Riley R."/>
            <person name="Acob R."/>
            <person name="Barry K."/>
            <person name="Cullen D."/>
            <person name="De Vries R."/>
            <person name="Hainaut M."/>
            <person name="Hatakka A."/>
            <person name="Henrissat B."/>
            <person name="Hilden K."/>
            <person name="Kuo R."/>
            <person name="Labutti K."/>
            <person name="Lipzen A."/>
            <person name="Makela M.R."/>
            <person name="Sandor L."/>
            <person name="Spatafora J.W."/>
            <person name="Grigoriev I.V."/>
            <person name="Hibbett D.S."/>
        </authorList>
    </citation>
    <scope>NUCLEOTIDE SEQUENCE [LARGE SCALE GENOMIC DNA]</scope>
    <source>
        <strain evidence="10 11">3A-2</strain>
    </source>
</reference>
<evidence type="ECO:0000259" key="9">
    <source>
        <dbReference type="PROSITE" id="PS51194"/>
    </source>
</evidence>
<dbReference type="EC" id="3.6.4.13" evidence="1"/>
<dbReference type="AlphaFoldDB" id="A0A8E2DG71"/>
<dbReference type="EMBL" id="KV722573">
    <property type="protein sequence ID" value="OCH85617.1"/>
    <property type="molecule type" value="Genomic_DNA"/>
</dbReference>
<feature type="region of interest" description="Disordered" evidence="7">
    <location>
        <begin position="1"/>
        <end position="121"/>
    </location>
</feature>
<dbReference type="SMART" id="SM00487">
    <property type="entry name" value="DEXDc"/>
    <property type="match status" value="1"/>
</dbReference>
<accession>A0A8E2DG71</accession>
<evidence type="ECO:0000256" key="7">
    <source>
        <dbReference type="SAM" id="MobiDB-lite"/>
    </source>
</evidence>
<keyword evidence="11" id="KW-1185">Reference proteome</keyword>
<evidence type="ECO:0000256" key="3">
    <source>
        <dbReference type="ARBA" id="ARBA00022801"/>
    </source>
</evidence>
<dbReference type="PROSITE" id="PS51194">
    <property type="entry name" value="HELICASE_CTER"/>
    <property type="match status" value="1"/>
</dbReference>
<organism evidence="10 11">
    <name type="scientific">Obba rivulosa</name>
    <dbReference type="NCBI Taxonomy" id="1052685"/>
    <lineage>
        <taxon>Eukaryota</taxon>
        <taxon>Fungi</taxon>
        <taxon>Dikarya</taxon>
        <taxon>Basidiomycota</taxon>
        <taxon>Agaricomycotina</taxon>
        <taxon>Agaricomycetes</taxon>
        <taxon>Polyporales</taxon>
        <taxon>Gelatoporiaceae</taxon>
        <taxon>Obba</taxon>
    </lineage>
</organism>
<dbReference type="InterPro" id="IPR001650">
    <property type="entry name" value="Helicase_C-like"/>
</dbReference>
<dbReference type="SUPFAM" id="SSF52540">
    <property type="entry name" value="P-loop containing nucleoside triphosphate hydrolases"/>
    <property type="match status" value="1"/>
</dbReference>
<dbReference type="PROSITE" id="PS51192">
    <property type="entry name" value="HELICASE_ATP_BIND_1"/>
    <property type="match status" value="1"/>
</dbReference>
<feature type="region of interest" description="Disordered" evidence="7">
    <location>
        <begin position="558"/>
        <end position="586"/>
    </location>
</feature>
<dbReference type="Gene3D" id="3.40.50.300">
    <property type="entry name" value="P-loop containing nucleotide triphosphate hydrolases"/>
    <property type="match status" value="2"/>
</dbReference>
<dbReference type="Proteomes" id="UP000250043">
    <property type="component" value="Unassembled WGS sequence"/>
</dbReference>
<sequence length="684" mass="74845">MTRYLAAERYNKSSAGRGNGVANGRGDAPGYRGRGRDERRGERGCDDRGSRPANRGREESGFQRSDTTREGSGFRRTDTPPEGSGFRRADAPREGSGFRRTDEPREGSGFRRPDTTRDEAKAPLIEEFDLSSESVPMRSLPAQFTTPPLMPDLLTSVHDVLGPDATPTPIQALSLKHLFKDNSQTSGSLDTPEEKEHEYHQYLLASETGSGKSIAYMLPVLQDLKVAETSGGPDAAEEFARQRKPNNPRALVLAPTHELSRQLSAFAKALIHKIKLRVVCASRANQRQDVTASQMARGFTEAEGEENSAEVEVTRMANGPRAMDVLVGTPSKILEMVKGRGWDRSPEATGSAVQRRREGLALQPLFKAARPEIGLQDVEWVVIDEADVLFVDPDFQAYTRLLLAEVSAARGRPVPFEPQVDLTSQTPTETDYPFHLLLTTATIPSSLAAYLDTFHPSMTRLASPNLHHLPAGIKTQYAAWTGVNRNADVEQRLRRLWYADVAKRDGKRSKVLIFCNKSSKVVDLGEYLTEKGIPNVALVSGGEMRKRGSNTHLAGFLRGTEGDAAPVAETKDSKAAAQSPAEEEPDLDDALVVDALPADVAIPAQEEPHVLITTSLLSRGLDFSPDIKHVFIMDEPRNMVDFLHRAGRTGRAGGEGTVVVFGKSKGRGSERTREVRTKVRALAA</sequence>
<keyword evidence="5" id="KW-0067">ATP-binding</keyword>
<keyword evidence="2" id="KW-0547">Nucleotide-binding</keyword>
<keyword evidence="4" id="KW-0347">Helicase</keyword>
<keyword evidence="3 10" id="KW-0378">Hydrolase</keyword>
<proteinExistence type="predicted"/>
<comment type="catalytic activity">
    <reaction evidence="6">
        <text>ATP + H2O = ADP + phosphate + H(+)</text>
        <dbReference type="Rhea" id="RHEA:13065"/>
        <dbReference type="ChEBI" id="CHEBI:15377"/>
        <dbReference type="ChEBI" id="CHEBI:15378"/>
        <dbReference type="ChEBI" id="CHEBI:30616"/>
        <dbReference type="ChEBI" id="CHEBI:43474"/>
        <dbReference type="ChEBI" id="CHEBI:456216"/>
        <dbReference type="EC" id="3.6.4.13"/>
    </reaction>
</comment>
<dbReference type="GO" id="GO:0016787">
    <property type="term" value="F:hydrolase activity"/>
    <property type="evidence" value="ECO:0007669"/>
    <property type="project" value="UniProtKB-KW"/>
</dbReference>
<feature type="domain" description="Helicase ATP-binding" evidence="8">
    <location>
        <begin position="193"/>
        <end position="461"/>
    </location>
</feature>
<evidence type="ECO:0000256" key="2">
    <source>
        <dbReference type="ARBA" id="ARBA00022741"/>
    </source>
</evidence>
<dbReference type="GO" id="GO:0005524">
    <property type="term" value="F:ATP binding"/>
    <property type="evidence" value="ECO:0007669"/>
    <property type="project" value="UniProtKB-KW"/>
</dbReference>
<dbReference type="GO" id="GO:0003676">
    <property type="term" value="F:nucleic acid binding"/>
    <property type="evidence" value="ECO:0007669"/>
    <property type="project" value="InterPro"/>
</dbReference>
<evidence type="ECO:0000313" key="10">
    <source>
        <dbReference type="EMBL" id="OCH85617.1"/>
    </source>
</evidence>
<evidence type="ECO:0000256" key="4">
    <source>
        <dbReference type="ARBA" id="ARBA00022806"/>
    </source>
</evidence>
<dbReference type="InterPro" id="IPR027417">
    <property type="entry name" value="P-loop_NTPase"/>
</dbReference>
<evidence type="ECO:0000256" key="5">
    <source>
        <dbReference type="ARBA" id="ARBA00022840"/>
    </source>
</evidence>